<dbReference type="EMBL" id="CP042806">
    <property type="protein sequence ID" value="QEE27181.1"/>
    <property type="molecule type" value="Genomic_DNA"/>
</dbReference>
<gene>
    <name evidence="1" type="ORF">FTW19_03630</name>
</gene>
<sequence>MEERDFFNERAESRNHTLTCPHCGQAQEYQLNWLVRRKKPALQGRADERDRARFAKAQSYMVLRDDLVGCKNIRCRKRFEVTGIKTMAFLD</sequence>
<organism evidence="1 2">
    <name type="scientific">Terriglobus albidus</name>
    <dbReference type="NCBI Taxonomy" id="1592106"/>
    <lineage>
        <taxon>Bacteria</taxon>
        <taxon>Pseudomonadati</taxon>
        <taxon>Acidobacteriota</taxon>
        <taxon>Terriglobia</taxon>
        <taxon>Terriglobales</taxon>
        <taxon>Acidobacteriaceae</taxon>
        <taxon>Terriglobus</taxon>
    </lineage>
</organism>
<name>A0A5B9E9S7_9BACT</name>
<reference evidence="1 2" key="1">
    <citation type="submission" date="2019-08" db="EMBL/GenBank/DDBJ databases">
        <title>Complete genome sequence of Terriglobus albidus strain ORNL.</title>
        <authorList>
            <person name="Podar M."/>
        </authorList>
    </citation>
    <scope>NUCLEOTIDE SEQUENCE [LARGE SCALE GENOMIC DNA]</scope>
    <source>
        <strain evidence="1 2">ORNL</strain>
    </source>
</reference>
<dbReference type="KEGG" id="talb:FTW19_03630"/>
<evidence type="ECO:0000313" key="1">
    <source>
        <dbReference type="EMBL" id="QEE27181.1"/>
    </source>
</evidence>
<protein>
    <submittedName>
        <fullName evidence="1">Uncharacterized protein</fullName>
    </submittedName>
</protein>
<dbReference type="RefSeq" id="WP_147646374.1">
    <property type="nucleotide sequence ID" value="NZ_CP042806.1"/>
</dbReference>
<keyword evidence="2" id="KW-1185">Reference proteome</keyword>
<dbReference type="AlphaFoldDB" id="A0A5B9E9S7"/>
<dbReference type="Proteomes" id="UP000321820">
    <property type="component" value="Chromosome"/>
</dbReference>
<dbReference type="OrthoDB" id="120249at2"/>
<evidence type="ECO:0000313" key="2">
    <source>
        <dbReference type="Proteomes" id="UP000321820"/>
    </source>
</evidence>
<proteinExistence type="predicted"/>
<accession>A0A5B9E9S7</accession>